<protein>
    <submittedName>
        <fullName evidence="2">Uncharacterized protein</fullName>
    </submittedName>
</protein>
<reference evidence="2" key="1">
    <citation type="journal article" date="2021" name="Proc. Natl. Acad. Sci. U.S.A.">
        <title>A Catalog of Tens of Thousands of Viruses from Human Metagenomes Reveals Hidden Associations with Chronic Diseases.</title>
        <authorList>
            <person name="Tisza M.J."/>
            <person name="Buck C.B."/>
        </authorList>
    </citation>
    <scope>NUCLEOTIDE SEQUENCE</scope>
    <source>
        <strain evidence="2">Ct1Uu26</strain>
    </source>
</reference>
<feature type="compositionally biased region" description="Polar residues" evidence="1">
    <location>
        <begin position="41"/>
        <end position="50"/>
    </location>
</feature>
<feature type="region of interest" description="Disordered" evidence="1">
    <location>
        <begin position="1"/>
        <end position="50"/>
    </location>
</feature>
<name>A0A8S5R7W9_9VIRU</name>
<evidence type="ECO:0000256" key="1">
    <source>
        <dbReference type="SAM" id="MobiDB-lite"/>
    </source>
</evidence>
<sequence>MKKNGLSVSARTQTIQGNKQLADAKKQLAELENLDYKSRKGTGSSNNNKF</sequence>
<dbReference type="EMBL" id="BK015840">
    <property type="protein sequence ID" value="DAE27488.1"/>
    <property type="molecule type" value="Genomic_DNA"/>
</dbReference>
<proteinExistence type="predicted"/>
<evidence type="ECO:0000313" key="2">
    <source>
        <dbReference type="EMBL" id="DAE27488.1"/>
    </source>
</evidence>
<feature type="compositionally biased region" description="Polar residues" evidence="1">
    <location>
        <begin position="1"/>
        <end position="19"/>
    </location>
</feature>
<feature type="compositionally biased region" description="Basic and acidic residues" evidence="1">
    <location>
        <begin position="22"/>
        <end position="38"/>
    </location>
</feature>
<accession>A0A8S5R7W9</accession>
<organism evidence="2">
    <name type="scientific">virus sp. ct1Uu26</name>
    <dbReference type="NCBI Taxonomy" id="2826789"/>
    <lineage>
        <taxon>Viruses</taxon>
    </lineage>
</organism>